<reference evidence="1 2" key="1">
    <citation type="submission" date="2014-12" db="EMBL/GenBank/DDBJ databases">
        <title>Draft genome sequence of Paenibacillus kamchatkensis strain B-2647.</title>
        <authorList>
            <person name="Karlyshev A.V."/>
            <person name="Kudryashova E.B."/>
        </authorList>
    </citation>
    <scope>NUCLEOTIDE SEQUENCE [LARGE SCALE GENOMIC DNA]</scope>
    <source>
        <strain evidence="1 2">VKM B-2647</strain>
    </source>
</reference>
<name>A0ABR5AH17_9BACL</name>
<protein>
    <submittedName>
        <fullName evidence="1">Uncharacterized protein</fullName>
    </submittedName>
</protein>
<accession>A0ABR5AH17</accession>
<proteinExistence type="predicted"/>
<gene>
    <name evidence="1" type="ORF">SD70_18615</name>
</gene>
<keyword evidence="2" id="KW-1185">Reference proteome</keyword>
<organism evidence="1 2">
    <name type="scientific">Gordoniibacillus kamchatkensis</name>
    <dbReference type="NCBI Taxonomy" id="1590651"/>
    <lineage>
        <taxon>Bacteria</taxon>
        <taxon>Bacillati</taxon>
        <taxon>Bacillota</taxon>
        <taxon>Bacilli</taxon>
        <taxon>Bacillales</taxon>
        <taxon>Paenibacillaceae</taxon>
        <taxon>Gordoniibacillus</taxon>
    </lineage>
</organism>
<dbReference type="EMBL" id="JXAK01000033">
    <property type="protein sequence ID" value="KIL39657.1"/>
    <property type="molecule type" value="Genomic_DNA"/>
</dbReference>
<evidence type="ECO:0000313" key="1">
    <source>
        <dbReference type="EMBL" id="KIL39657.1"/>
    </source>
</evidence>
<evidence type="ECO:0000313" key="2">
    <source>
        <dbReference type="Proteomes" id="UP000031967"/>
    </source>
</evidence>
<sequence length="66" mass="7504">MELKFTEYGWTAEEIRKYAIIDINHSFDMKLDSSGAPPSIALPMPLRAARGFSLYLDAFECGTMRE</sequence>
<comment type="caution">
    <text evidence="1">The sequence shown here is derived from an EMBL/GenBank/DDBJ whole genome shotgun (WGS) entry which is preliminary data.</text>
</comment>
<dbReference type="Proteomes" id="UP000031967">
    <property type="component" value="Unassembled WGS sequence"/>
</dbReference>